<keyword evidence="10" id="KW-1185">Reference proteome</keyword>
<keyword evidence="3 7" id="KW-0812">Transmembrane</keyword>
<evidence type="ECO:0000256" key="5">
    <source>
        <dbReference type="ARBA" id="ARBA00022989"/>
    </source>
</evidence>
<feature type="transmembrane region" description="Helical" evidence="7">
    <location>
        <begin position="604"/>
        <end position="622"/>
    </location>
</feature>
<dbReference type="InterPro" id="IPR008217">
    <property type="entry name" value="Ccc1_fam"/>
</dbReference>
<dbReference type="Pfam" id="PF04185">
    <property type="entry name" value="Phosphoesterase"/>
    <property type="match status" value="1"/>
</dbReference>
<dbReference type="InterPro" id="IPR007312">
    <property type="entry name" value="Phosphoesterase"/>
</dbReference>
<feature type="transmembrane region" description="Helical" evidence="7">
    <location>
        <begin position="642"/>
        <end position="660"/>
    </location>
</feature>
<dbReference type="PANTHER" id="PTHR31956">
    <property type="entry name" value="NON-SPECIFIC PHOSPHOLIPASE C4-RELATED"/>
    <property type="match status" value="1"/>
</dbReference>
<accession>A0ABR0L8J7</accession>
<name>A0ABR0L8J7_9PEZI</name>
<keyword evidence="8" id="KW-0732">Signal</keyword>
<keyword evidence="4" id="KW-0378">Hydrolase</keyword>
<evidence type="ECO:0000256" key="3">
    <source>
        <dbReference type="ARBA" id="ARBA00022692"/>
    </source>
</evidence>
<keyword evidence="6 7" id="KW-0472">Membrane</keyword>
<dbReference type="CDD" id="cd02435">
    <property type="entry name" value="CCC1"/>
    <property type="match status" value="1"/>
</dbReference>
<feature type="transmembrane region" description="Helical" evidence="7">
    <location>
        <begin position="573"/>
        <end position="597"/>
    </location>
</feature>
<evidence type="ECO:0000256" key="4">
    <source>
        <dbReference type="ARBA" id="ARBA00022801"/>
    </source>
</evidence>
<sequence length="661" mass="70948">MNTLAMGALAVTGAVASWGPPGPPAQPQPDVNTATATASVYAAQATAATDAHDSSYVPGQSFCRFITIWLENTDYDKAAGDPNLAWLAQKGITLENYFGVTHPSEPNYVSAVGGDNFGMDNDDFNQIDSNVSTVTALLEARGISWGTYQEDMPYTGYEGFSWLNQSSHKNDYVRKHNPPMIYNENTAPERLSYQKNFTQFYADLKDEQLPQWMFITPNMTDDGHDSSVTVAGAWSRRFLEPLMQNEYFMKDTLILLTFDENESESQVNRVYSLLLGGAVQGKEGSKDANYYNHYSEIATVEANWHLNTLGRWDVGANVFQTVAEKTGDVVRENTAVTGSNPTIFQNSSYAGPFNTDVGKAPYPAPNVNIVSPKTGRTSLIFPSSNSTRTYTPLRPTGSVPSIVVEREASPDSGIAMSDSFVDEKITTSDARPSPTRINPRLISDATIGLSDGLTVPFALTAGLSALGDTNVVIYGGLAELIAGGISMGLGGYIGAKSEAEAYQAALSETKAIVDHDYQTAASLVRGTFSKYDFPEDALASMVDSLLASSPDMVDFLMRFHHQLAEADYAPSRAYISGLTIASGYVLGGLVALLPYLFVSSIHDAFMGSVALMALALFAFGWAKTSLVGGSDRWVCLQNGVQMLLLGGVAAGAAMGCVKAIG</sequence>
<evidence type="ECO:0000256" key="1">
    <source>
        <dbReference type="ARBA" id="ARBA00004127"/>
    </source>
</evidence>
<dbReference type="InterPro" id="IPR017850">
    <property type="entry name" value="Alkaline_phosphatase_core_sf"/>
</dbReference>
<reference evidence="9 10" key="1">
    <citation type="submission" date="2023-08" db="EMBL/GenBank/DDBJ databases">
        <title>Black Yeasts Isolated from many extreme environments.</title>
        <authorList>
            <person name="Coleine C."/>
            <person name="Stajich J.E."/>
            <person name="Selbmann L."/>
        </authorList>
    </citation>
    <scope>NUCLEOTIDE SEQUENCE [LARGE SCALE GENOMIC DNA]</scope>
    <source>
        <strain evidence="9 10">CCFEE 5386</strain>
    </source>
</reference>
<dbReference type="Pfam" id="PF01988">
    <property type="entry name" value="VIT1"/>
    <property type="match status" value="1"/>
</dbReference>
<comment type="similarity">
    <text evidence="2">Belongs to the CCC1 family.</text>
</comment>
<evidence type="ECO:0000313" key="9">
    <source>
        <dbReference type="EMBL" id="KAK5145118.1"/>
    </source>
</evidence>
<dbReference type="Proteomes" id="UP001308179">
    <property type="component" value="Unassembled WGS sequence"/>
</dbReference>
<dbReference type="EMBL" id="JAVRRR010000174">
    <property type="protein sequence ID" value="KAK5145118.1"/>
    <property type="molecule type" value="Genomic_DNA"/>
</dbReference>
<evidence type="ECO:0008006" key="11">
    <source>
        <dbReference type="Google" id="ProtNLM"/>
    </source>
</evidence>
<gene>
    <name evidence="9" type="ORF">LTR32_003064</name>
</gene>
<feature type="chain" id="PRO_5046222808" description="Acid phosphatase" evidence="8">
    <location>
        <begin position="17"/>
        <end position="661"/>
    </location>
</feature>
<keyword evidence="5 7" id="KW-1133">Transmembrane helix</keyword>
<evidence type="ECO:0000256" key="7">
    <source>
        <dbReference type="SAM" id="Phobius"/>
    </source>
</evidence>
<comment type="caution">
    <text evidence="9">The sequence shown here is derived from an EMBL/GenBank/DDBJ whole genome shotgun (WGS) entry which is preliminary data.</text>
</comment>
<evidence type="ECO:0000313" key="10">
    <source>
        <dbReference type="Proteomes" id="UP001308179"/>
    </source>
</evidence>
<evidence type="ECO:0000256" key="6">
    <source>
        <dbReference type="ARBA" id="ARBA00023136"/>
    </source>
</evidence>
<protein>
    <recommendedName>
        <fullName evidence="11">Acid phosphatase</fullName>
    </recommendedName>
</protein>
<dbReference type="Gene3D" id="3.40.720.10">
    <property type="entry name" value="Alkaline Phosphatase, subunit A"/>
    <property type="match status" value="1"/>
</dbReference>
<organism evidence="9 10">
    <name type="scientific">Rachicladosporium monterosium</name>
    <dbReference type="NCBI Taxonomy" id="1507873"/>
    <lineage>
        <taxon>Eukaryota</taxon>
        <taxon>Fungi</taxon>
        <taxon>Dikarya</taxon>
        <taxon>Ascomycota</taxon>
        <taxon>Pezizomycotina</taxon>
        <taxon>Dothideomycetes</taxon>
        <taxon>Dothideomycetidae</taxon>
        <taxon>Cladosporiales</taxon>
        <taxon>Cladosporiaceae</taxon>
        <taxon>Rachicladosporium</taxon>
    </lineage>
</organism>
<dbReference type="PANTHER" id="PTHR31956:SF15">
    <property type="entry name" value="ACID PHOSPHATASE PHOA"/>
    <property type="match status" value="1"/>
</dbReference>
<evidence type="ECO:0000256" key="8">
    <source>
        <dbReference type="SAM" id="SignalP"/>
    </source>
</evidence>
<evidence type="ECO:0000256" key="2">
    <source>
        <dbReference type="ARBA" id="ARBA00007049"/>
    </source>
</evidence>
<comment type="subcellular location">
    <subcellularLocation>
        <location evidence="1">Endomembrane system</location>
        <topology evidence="1">Multi-pass membrane protein</topology>
    </subcellularLocation>
</comment>
<feature type="signal peptide" evidence="8">
    <location>
        <begin position="1"/>
        <end position="16"/>
    </location>
</feature>
<proteinExistence type="inferred from homology"/>